<dbReference type="InterPro" id="IPR002934">
    <property type="entry name" value="Polymerase_NTP_transf_dom"/>
</dbReference>
<accession>A0ABN2CAN5</accession>
<proteinExistence type="predicted"/>
<reference evidence="2 3" key="1">
    <citation type="journal article" date="2019" name="Int. J. Syst. Evol. Microbiol.">
        <title>The Global Catalogue of Microorganisms (GCM) 10K type strain sequencing project: providing services to taxonomists for standard genome sequencing and annotation.</title>
        <authorList>
            <consortium name="The Broad Institute Genomics Platform"/>
            <consortium name="The Broad Institute Genome Sequencing Center for Infectious Disease"/>
            <person name="Wu L."/>
            <person name="Ma J."/>
        </authorList>
    </citation>
    <scope>NUCLEOTIDE SEQUENCE [LARGE SCALE GENOMIC DNA]</scope>
    <source>
        <strain evidence="2 3">JCM 14303</strain>
    </source>
</reference>
<keyword evidence="3" id="KW-1185">Reference proteome</keyword>
<dbReference type="RefSeq" id="WP_344181778.1">
    <property type="nucleotide sequence ID" value="NZ_BAAANC010000004.1"/>
</dbReference>
<dbReference type="InterPro" id="IPR043519">
    <property type="entry name" value="NT_sf"/>
</dbReference>
<sequence>MNRDVLLDWVTEQLRQDHRVRGLWITGSTARGTADAFSDLDLVAVVGDEDPKRPDGSDSHRAGPAFVSSWLDAVRQALPLIYHQVLEFGPTIVVNHVVAASGSTLLRTMLVQLMVESVEVEDRGGALHLSALLDPEHYRTIEALPPIVATRESAVEVHRACVDAFFPLAEDLCRRTGVTWPDDFATAV</sequence>
<dbReference type="Proteomes" id="UP001500363">
    <property type="component" value="Unassembled WGS sequence"/>
</dbReference>
<evidence type="ECO:0000313" key="3">
    <source>
        <dbReference type="Proteomes" id="UP001500363"/>
    </source>
</evidence>
<dbReference type="EMBL" id="BAAANC010000004">
    <property type="protein sequence ID" value="GAA1554611.1"/>
    <property type="molecule type" value="Genomic_DNA"/>
</dbReference>
<evidence type="ECO:0000313" key="2">
    <source>
        <dbReference type="EMBL" id="GAA1554611.1"/>
    </source>
</evidence>
<dbReference type="Pfam" id="PF01909">
    <property type="entry name" value="NTP_transf_2"/>
    <property type="match status" value="1"/>
</dbReference>
<evidence type="ECO:0000259" key="1">
    <source>
        <dbReference type="Pfam" id="PF01909"/>
    </source>
</evidence>
<dbReference type="Gene3D" id="3.30.460.10">
    <property type="entry name" value="Beta Polymerase, domain 2"/>
    <property type="match status" value="1"/>
</dbReference>
<feature type="domain" description="Polymerase nucleotidyl transferase" evidence="1">
    <location>
        <begin position="8"/>
        <end position="52"/>
    </location>
</feature>
<dbReference type="SUPFAM" id="SSF81301">
    <property type="entry name" value="Nucleotidyltransferase"/>
    <property type="match status" value="1"/>
</dbReference>
<dbReference type="CDD" id="cd05403">
    <property type="entry name" value="NT_KNTase_like"/>
    <property type="match status" value="1"/>
</dbReference>
<comment type="caution">
    <text evidence="2">The sequence shown here is derived from an EMBL/GenBank/DDBJ whole genome shotgun (WGS) entry which is preliminary data.</text>
</comment>
<name>A0ABN2CAN5_9ACTN</name>
<gene>
    <name evidence="2" type="ORF">GCM10009741_68850</name>
</gene>
<organism evidence="2 3">
    <name type="scientific">Kribbella lupini</name>
    <dbReference type="NCBI Taxonomy" id="291602"/>
    <lineage>
        <taxon>Bacteria</taxon>
        <taxon>Bacillati</taxon>
        <taxon>Actinomycetota</taxon>
        <taxon>Actinomycetes</taxon>
        <taxon>Propionibacteriales</taxon>
        <taxon>Kribbellaceae</taxon>
        <taxon>Kribbella</taxon>
    </lineage>
</organism>
<protein>
    <recommendedName>
        <fullName evidence="1">Polymerase nucleotidyl transferase domain-containing protein</fullName>
    </recommendedName>
</protein>